<dbReference type="InterPro" id="IPR050266">
    <property type="entry name" value="AB_hydrolase_sf"/>
</dbReference>
<name>A0A1M5NW35_9BRAD</name>
<dbReference type="InterPro" id="IPR029058">
    <property type="entry name" value="AB_hydrolase_fold"/>
</dbReference>
<feature type="domain" description="AB hydrolase-1" evidence="2">
    <location>
        <begin position="22"/>
        <end position="134"/>
    </location>
</feature>
<dbReference type="Proteomes" id="UP000190675">
    <property type="component" value="Chromosome I"/>
</dbReference>
<reference evidence="3 4" key="1">
    <citation type="submission" date="2016-11" db="EMBL/GenBank/DDBJ databases">
        <authorList>
            <person name="Jaros S."/>
            <person name="Januszkiewicz K."/>
            <person name="Wedrychowicz H."/>
        </authorList>
    </citation>
    <scope>NUCLEOTIDE SEQUENCE [LARGE SCALE GENOMIC DNA]</scope>
    <source>
        <strain evidence="3 4">GAS242</strain>
    </source>
</reference>
<dbReference type="AlphaFoldDB" id="A0A1M5NW35"/>
<organism evidence="3 4">
    <name type="scientific">Bradyrhizobium erythrophlei</name>
    <dbReference type="NCBI Taxonomy" id="1437360"/>
    <lineage>
        <taxon>Bacteria</taxon>
        <taxon>Pseudomonadati</taxon>
        <taxon>Pseudomonadota</taxon>
        <taxon>Alphaproteobacteria</taxon>
        <taxon>Hyphomicrobiales</taxon>
        <taxon>Nitrobacteraceae</taxon>
        <taxon>Bradyrhizobium</taxon>
    </lineage>
</organism>
<dbReference type="PANTHER" id="PTHR43798">
    <property type="entry name" value="MONOACYLGLYCEROL LIPASE"/>
    <property type="match status" value="1"/>
</dbReference>
<sequence length="259" mass="28271">MQKLNRDDVALYFKDEGSGTAPPMLFVHGWGCDHTFFAPQQAHFSHFQRTIAVDLRGHGASSAPIQDYTVEGFVDDLAHLCRELTLPKSIVVGHSMGGTIALQFVARHPEHVAATVMIDSVLFPSPAFIDNLRPISDALFRPDYLVALASLQPLLFLPTDDSTLRWHIGQVISRTPQHVLAPALVDHIFRYDATSAAGAVGAPIAYIASENVIANVHRFQGLCPELKIGQALGVGHFSTLLAPAQINSMLEAFYRTQVP</sequence>
<dbReference type="OrthoDB" id="9804723at2"/>
<dbReference type="GO" id="GO:0016787">
    <property type="term" value="F:hydrolase activity"/>
    <property type="evidence" value="ECO:0007669"/>
    <property type="project" value="UniProtKB-KW"/>
</dbReference>
<dbReference type="PANTHER" id="PTHR43798:SF31">
    <property type="entry name" value="AB HYDROLASE SUPERFAMILY PROTEIN YCLE"/>
    <property type="match status" value="1"/>
</dbReference>
<dbReference type="Gene3D" id="3.40.50.1820">
    <property type="entry name" value="alpha/beta hydrolase"/>
    <property type="match status" value="1"/>
</dbReference>
<dbReference type="GO" id="GO:0016020">
    <property type="term" value="C:membrane"/>
    <property type="evidence" value="ECO:0007669"/>
    <property type="project" value="TreeGrafter"/>
</dbReference>
<keyword evidence="1" id="KW-0378">Hydrolase</keyword>
<gene>
    <name evidence="3" type="ORF">SAMN05444169_4853</name>
</gene>
<dbReference type="Pfam" id="PF00561">
    <property type="entry name" value="Abhydrolase_1"/>
    <property type="match status" value="1"/>
</dbReference>
<accession>A0A1M5NW35</accession>
<proteinExistence type="predicted"/>
<dbReference type="EMBL" id="LT670818">
    <property type="protein sequence ID" value="SHG93193.1"/>
    <property type="molecule type" value="Genomic_DNA"/>
</dbReference>
<dbReference type="SUPFAM" id="SSF53474">
    <property type="entry name" value="alpha/beta-Hydrolases"/>
    <property type="match status" value="1"/>
</dbReference>
<evidence type="ECO:0000256" key="1">
    <source>
        <dbReference type="ARBA" id="ARBA00022801"/>
    </source>
</evidence>
<evidence type="ECO:0000313" key="3">
    <source>
        <dbReference type="EMBL" id="SHG93193.1"/>
    </source>
</evidence>
<dbReference type="RefSeq" id="WP_079568118.1">
    <property type="nucleotide sequence ID" value="NZ_LT670818.1"/>
</dbReference>
<evidence type="ECO:0000313" key="4">
    <source>
        <dbReference type="Proteomes" id="UP000190675"/>
    </source>
</evidence>
<protein>
    <submittedName>
        <fullName evidence="3">Pimeloyl-ACP methyl ester carboxylesterase</fullName>
    </submittedName>
</protein>
<dbReference type="PRINTS" id="PR00111">
    <property type="entry name" value="ABHYDROLASE"/>
</dbReference>
<evidence type="ECO:0000259" key="2">
    <source>
        <dbReference type="Pfam" id="PF00561"/>
    </source>
</evidence>
<dbReference type="InterPro" id="IPR000073">
    <property type="entry name" value="AB_hydrolase_1"/>
</dbReference>